<evidence type="ECO:0000259" key="3">
    <source>
        <dbReference type="PROSITE" id="PS51186"/>
    </source>
</evidence>
<dbReference type="EC" id="2.3.1.-" evidence="4"/>
<dbReference type="RefSeq" id="WP_380899458.1">
    <property type="nucleotide sequence ID" value="NZ_JBHUEG010000002.1"/>
</dbReference>
<dbReference type="PANTHER" id="PTHR43420">
    <property type="entry name" value="ACETYLTRANSFERASE"/>
    <property type="match status" value="1"/>
</dbReference>
<evidence type="ECO:0000313" key="4">
    <source>
        <dbReference type="EMBL" id="MFD2546048.1"/>
    </source>
</evidence>
<evidence type="ECO:0000256" key="1">
    <source>
        <dbReference type="ARBA" id="ARBA00022679"/>
    </source>
</evidence>
<feature type="domain" description="N-acetyltransferase" evidence="3">
    <location>
        <begin position="2"/>
        <end position="190"/>
    </location>
</feature>
<keyword evidence="5" id="KW-1185">Reference proteome</keyword>
<proteinExistence type="predicted"/>
<dbReference type="GO" id="GO:0016746">
    <property type="term" value="F:acyltransferase activity"/>
    <property type="evidence" value="ECO:0007669"/>
    <property type="project" value="UniProtKB-KW"/>
</dbReference>
<name>A0ABW5KDA5_9SPHI</name>
<dbReference type="CDD" id="cd04301">
    <property type="entry name" value="NAT_SF"/>
    <property type="match status" value="1"/>
</dbReference>
<sequence>MIRIRQATPFDSTALAPLMLLAMEEIIYYFIGQNNYQEAINFLAHHIAKPGNQYSYEYIIVAEEDDVVVGQICLYPGEMLEKLREPILTFLQSTYSRHLLLEQETKAGEVYIDTIAVSVNAQGKGIGKMMLLYAVDRFVKRDKKTLGLLVDKENPQAKTLYIQLGFKFVEDIHIFEKEMEHLQYAPLVLA</sequence>
<dbReference type="EMBL" id="JBHULR010000001">
    <property type="protein sequence ID" value="MFD2546048.1"/>
    <property type="molecule type" value="Genomic_DNA"/>
</dbReference>
<dbReference type="Pfam" id="PF00583">
    <property type="entry name" value="Acetyltransf_1"/>
    <property type="match status" value="1"/>
</dbReference>
<keyword evidence="1 4" id="KW-0808">Transferase</keyword>
<dbReference type="Proteomes" id="UP001597545">
    <property type="component" value="Unassembled WGS sequence"/>
</dbReference>
<evidence type="ECO:0000256" key="2">
    <source>
        <dbReference type="ARBA" id="ARBA00023315"/>
    </source>
</evidence>
<dbReference type="SUPFAM" id="SSF55729">
    <property type="entry name" value="Acyl-CoA N-acyltransferases (Nat)"/>
    <property type="match status" value="1"/>
</dbReference>
<gene>
    <name evidence="4" type="ORF">ACFSR5_00160</name>
</gene>
<dbReference type="InterPro" id="IPR016181">
    <property type="entry name" value="Acyl_CoA_acyltransferase"/>
</dbReference>
<protein>
    <submittedName>
        <fullName evidence="4">GNAT family N-acetyltransferase</fullName>
        <ecNumber evidence="4">2.3.1.-</ecNumber>
    </submittedName>
</protein>
<evidence type="ECO:0000313" key="5">
    <source>
        <dbReference type="Proteomes" id="UP001597545"/>
    </source>
</evidence>
<dbReference type="InterPro" id="IPR000182">
    <property type="entry name" value="GNAT_dom"/>
</dbReference>
<keyword evidence="2 4" id="KW-0012">Acyltransferase</keyword>
<organism evidence="4 5">
    <name type="scientific">Sphingobacterium suaedae</name>
    <dbReference type="NCBI Taxonomy" id="1686402"/>
    <lineage>
        <taxon>Bacteria</taxon>
        <taxon>Pseudomonadati</taxon>
        <taxon>Bacteroidota</taxon>
        <taxon>Sphingobacteriia</taxon>
        <taxon>Sphingobacteriales</taxon>
        <taxon>Sphingobacteriaceae</taxon>
        <taxon>Sphingobacterium</taxon>
    </lineage>
</organism>
<dbReference type="InterPro" id="IPR050680">
    <property type="entry name" value="YpeA/RimI_acetyltransf"/>
</dbReference>
<accession>A0ABW5KDA5</accession>
<reference evidence="5" key="1">
    <citation type="journal article" date="2019" name="Int. J. Syst. Evol. Microbiol.">
        <title>The Global Catalogue of Microorganisms (GCM) 10K type strain sequencing project: providing services to taxonomists for standard genome sequencing and annotation.</title>
        <authorList>
            <consortium name="The Broad Institute Genomics Platform"/>
            <consortium name="The Broad Institute Genome Sequencing Center for Infectious Disease"/>
            <person name="Wu L."/>
            <person name="Ma J."/>
        </authorList>
    </citation>
    <scope>NUCLEOTIDE SEQUENCE [LARGE SCALE GENOMIC DNA]</scope>
    <source>
        <strain evidence="5">KCTC 42662</strain>
    </source>
</reference>
<dbReference type="PROSITE" id="PS51186">
    <property type="entry name" value="GNAT"/>
    <property type="match status" value="1"/>
</dbReference>
<dbReference type="PANTHER" id="PTHR43420:SF47">
    <property type="entry name" value="N-ACETYLTRANSFERASE DOMAIN-CONTAINING PROTEIN"/>
    <property type="match status" value="1"/>
</dbReference>
<dbReference type="Gene3D" id="3.40.630.30">
    <property type="match status" value="1"/>
</dbReference>
<comment type="caution">
    <text evidence="4">The sequence shown here is derived from an EMBL/GenBank/DDBJ whole genome shotgun (WGS) entry which is preliminary data.</text>
</comment>